<name>A0A915BG80_PARUN</name>
<comment type="similarity">
    <text evidence="1">Belongs to the RNA polymerase beta' chain family.</text>
</comment>
<evidence type="ECO:0000256" key="5">
    <source>
        <dbReference type="ARBA" id="ARBA00022695"/>
    </source>
</evidence>
<keyword evidence="4" id="KW-0808">Transferase</keyword>
<sequence length="123" mass="14022">AVLGLSPVICDYKYDVKSSRWCVVTFQALFKHSDVLDVNSLYSNDLDMIWRCYGIEACARALIKEIVRVFTPYGIDVSRRHLTLTADYMTFTGRIQPFSRGAMASSASPLQKMTFETTFSFLR</sequence>
<evidence type="ECO:0000313" key="8">
    <source>
        <dbReference type="Proteomes" id="UP000887569"/>
    </source>
</evidence>
<dbReference type="InterPro" id="IPR007081">
    <property type="entry name" value="RNA_pol_Rpb1_5"/>
</dbReference>
<dbReference type="GO" id="GO:0005736">
    <property type="term" value="C:RNA polymerase I complex"/>
    <property type="evidence" value="ECO:0007669"/>
    <property type="project" value="TreeGrafter"/>
</dbReference>
<evidence type="ECO:0000256" key="3">
    <source>
        <dbReference type="ARBA" id="ARBA00022478"/>
    </source>
</evidence>
<keyword evidence="6" id="KW-0804">Transcription</keyword>
<feature type="domain" description="RNA polymerase Rpb1" evidence="7">
    <location>
        <begin position="24"/>
        <end position="106"/>
    </location>
</feature>
<dbReference type="PANTHER" id="PTHR19376">
    <property type="entry name" value="DNA-DIRECTED RNA POLYMERASE"/>
    <property type="match status" value="1"/>
</dbReference>
<dbReference type="GO" id="GO:0006351">
    <property type="term" value="P:DNA-templated transcription"/>
    <property type="evidence" value="ECO:0007669"/>
    <property type="project" value="InterPro"/>
</dbReference>
<dbReference type="SUPFAM" id="SSF64484">
    <property type="entry name" value="beta and beta-prime subunits of DNA dependent RNA-polymerase"/>
    <property type="match status" value="1"/>
</dbReference>
<evidence type="ECO:0000256" key="2">
    <source>
        <dbReference type="ARBA" id="ARBA00012418"/>
    </source>
</evidence>
<dbReference type="Proteomes" id="UP000887569">
    <property type="component" value="Unplaced"/>
</dbReference>
<keyword evidence="5" id="KW-0548">Nucleotidyltransferase</keyword>
<protein>
    <recommendedName>
        <fullName evidence="2">DNA-directed RNA polymerase</fullName>
        <ecNumber evidence="2">2.7.7.6</ecNumber>
    </recommendedName>
</protein>
<dbReference type="Pfam" id="PF04998">
    <property type="entry name" value="RNA_pol_Rpb1_5"/>
    <property type="match status" value="1"/>
</dbReference>
<evidence type="ECO:0000313" key="9">
    <source>
        <dbReference type="WBParaSite" id="PgR039_g016_t03"/>
    </source>
</evidence>
<dbReference type="GO" id="GO:0003899">
    <property type="term" value="F:DNA-directed RNA polymerase activity"/>
    <property type="evidence" value="ECO:0007669"/>
    <property type="project" value="UniProtKB-EC"/>
</dbReference>
<keyword evidence="3" id="KW-0240">DNA-directed RNA polymerase</keyword>
<evidence type="ECO:0000259" key="7">
    <source>
        <dbReference type="Pfam" id="PF04998"/>
    </source>
</evidence>
<dbReference type="AlphaFoldDB" id="A0A915BG80"/>
<reference evidence="9" key="1">
    <citation type="submission" date="2022-11" db="UniProtKB">
        <authorList>
            <consortium name="WormBaseParasite"/>
        </authorList>
    </citation>
    <scope>IDENTIFICATION</scope>
</reference>
<dbReference type="EC" id="2.7.7.6" evidence="2"/>
<dbReference type="PANTHER" id="PTHR19376:SF11">
    <property type="entry name" value="DNA-DIRECTED RNA POLYMERASE I SUBUNIT RPA1"/>
    <property type="match status" value="1"/>
</dbReference>
<keyword evidence="8" id="KW-1185">Reference proteome</keyword>
<organism evidence="8 9">
    <name type="scientific">Parascaris univalens</name>
    <name type="common">Nematode worm</name>
    <dbReference type="NCBI Taxonomy" id="6257"/>
    <lineage>
        <taxon>Eukaryota</taxon>
        <taxon>Metazoa</taxon>
        <taxon>Ecdysozoa</taxon>
        <taxon>Nematoda</taxon>
        <taxon>Chromadorea</taxon>
        <taxon>Rhabditida</taxon>
        <taxon>Spirurina</taxon>
        <taxon>Ascaridomorpha</taxon>
        <taxon>Ascaridoidea</taxon>
        <taxon>Ascarididae</taxon>
        <taxon>Parascaris</taxon>
    </lineage>
</organism>
<proteinExistence type="inferred from homology"/>
<evidence type="ECO:0000256" key="4">
    <source>
        <dbReference type="ARBA" id="ARBA00022679"/>
    </source>
</evidence>
<accession>A0A915BG80</accession>
<evidence type="ECO:0000256" key="6">
    <source>
        <dbReference type="ARBA" id="ARBA00023163"/>
    </source>
</evidence>
<dbReference type="InterPro" id="IPR045867">
    <property type="entry name" value="DNA-dir_RpoC_beta_prime"/>
</dbReference>
<dbReference type="WBParaSite" id="PgR039_g016_t03">
    <property type="protein sequence ID" value="PgR039_g016_t03"/>
    <property type="gene ID" value="PgR039_g016"/>
</dbReference>
<dbReference type="GO" id="GO:0003677">
    <property type="term" value="F:DNA binding"/>
    <property type="evidence" value="ECO:0007669"/>
    <property type="project" value="InterPro"/>
</dbReference>
<evidence type="ECO:0000256" key="1">
    <source>
        <dbReference type="ARBA" id="ARBA00006460"/>
    </source>
</evidence>